<dbReference type="EMBL" id="JACDUR010000008">
    <property type="protein sequence ID" value="MBA2896137.1"/>
    <property type="molecule type" value="Genomic_DNA"/>
</dbReference>
<dbReference type="InterPro" id="IPR001466">
    <property type="entry name" value="Beta-lactam-related"/>
</dbReference>
<evidence type="ECO:0000313" key="3">
    <source>
        <dbReference type="Proteomes" id="UP000530928"/>
    </source>
</evidence>
<dbReference type="PANTHER" id="PTHR46825:SF9">
    <property type="entry name" value="BETA-LACTAMASE-RELATED DOMAIN-CONTAINING PROTEIN"/>
    <property type="match status" value="1"/>
</dbReference>
<keyword evidence="3" id="KW-1185">Reference proteome</keyword>
<dbReference type="AlphaFoldDB" id="A0A7W0HUM5"/>
<feature type="domain" description="Beta-lactamase-related" evidence="1">
    <location>
        <begin position="5"/>
        <end position="315"/>
    </location>
</feature>
<accession>A0A7W0HUM5</accession>
<dbReference type="Gene3D" id="3.40.710.10">
    <property type="entry name" value="DD-peptidase/beta-lactamase superfamily"/>
    <property type="match status" value="1"/>
</dbReference>
<evidence type="ECO:0000313" key="2">
    <source>
        <dbReference type="EMBL" id="MBA2896137.1"/>
    </source>
</evidence>
<reference evidence="2 3" key="1">
    <citation type="submission" date="2020-07" db="EMBL/GenBank/DDBJ databases">
        <title>Genomic Encyclopedia of Type Strains, Phase IV (KMG-IV): sequencing the most valuable type-strain genomes for metagenomic binning, comparative biology and taxonomic classification.</title>
        <authorList>
            <person name="Goeker M."/>
        </authorList>
    </citation>
    <scope>NUCLEOTIDE SEQUENCE [LARGE SCALE GENOMIC DNA]</scope>
    <source>
        <strain evidence="2 3">DSM 45533</strain>
    </source>
</reference>
<dbReference type="SUPFAM" id="SSF56601">
    <property type="entry name" value="beta-lactamase/transpeptidase-like"/>
    <property type="match status" value="1"/>
</dbReference>
<gene>
    <name evidence="2" type="ORF">HNR30_007528</name>
</gene>
<sequence>MNLQNRLNDAVDKHGVPGAAIAVWHGGELHEAASGVLNTRTGVLATPDSVFQVGSTTKVWTAALVMQLAEEGLVDLDESVAAYLPDFPVQGAITVRHLLTHTGGFDGDLFEDTGRGDDCLDKYLGFLKDAGHVHAPGELFSYCNAGYCVLGALVARLRGTTWEQALRDHLITPLGVTQAALFGEEAVLFRASAGHIGPDNQVYPQWQMPRSNAPAGSTFCLAPRELVRFGRMFLAGGLAEDGTRVLSQATVEAMLTTQVEVPIRHGMLGDRWGLGFELFDWGGYGHDGGTPGQSTFWRVVPGSDMSIALTVNGGGATGVIVDLAVPLIEELTGLKLPSQPTPAASPGAFDASVYAGRYQGPQMAYEVGAAGSELEVTLIPGELMKSMGQEGKVARYVHLADDTFVAVEAEDGHHETVSFVVRDGRAAYLHNSRALPRV</sequence>
<dbReference type="InterPro" id="IPR012338">
    <property type="entry name" value="Beta-lactam/transpept-like"/>
</dbReference>
<protein>
    <submittedName>
        <fullName evidence="2">CubicO group peptidase (Beta-lactamase class C family)</fullName>
    </submittedName>
</protein>
<dbReference type="Pfam" id="PF00144">
    <property type="entry name" value="Beta-lactamase"/>
    <property type="match status" value="1"/>
</dbReference>
<dbReference type="RefSeq" id="WP_181614856.1">
    <property type="nucleotide sequence ID" value="NZ_BAABAM010000007.1"/>
</dbReference>
<dbReference type="InterPro" id="IPR050491">
    <property type="entry name" value="AmpC-like"/>
</dbReference>
<proteinExistence type="predicted"/>
<name>A0A7W0HUM5_9ACTN</name>
<organism evidence="2 3">
    <name type="scientific">Nonomuraea soli</name>
    <dbReference type="NCBI Taxonomy" id="1032476"/>
    <lineage>
        <taxon>Bacteria</taxon>
        <taxon>Bacillati</taxon>
        <taxon>Actinomycetota</taxon>
        <taxon>Actinomycetes</taxon>
        <taxon>Streptosporangiales</taxon>
        <taxon>Streptosporangiaceae</taxon>
        <taxon>Nonomuraea</taxon>
    </lineage>
</organism>
<dbReference type="PANTHER" id="PTHR46825">
    <property type="entry name" value="D-ALANYL-D-ALANINE-CARBOXYPEPTIDASE/ENDOPEPTIDASE AMPH"/>
    <property type="match status" value="1"/>
</dbReference>
<comment type="caution">
    <text evidence="2">The sequence shown here is derived from an EMBL/GenBank/DDBJ whole genome shotgun (WGS) entry which is preliminary data.</text>
</comment>
<dbReference type="Proteomes" id="UP000530928">
    <property type="component" value="Unassembled WGS sequence"/>
</dbReference>
<evidence type="ECO:0000259" key="1">
    <source>
        <dbReference type="Pfam" id="PF00144"/>
    </source>
</evidence>